<dbReference type="PRINTS" id="PR00411">
    <property type="entry name" value="PNDRDTASEI"/>
</dbReference>
<keyword evidence="2 11" id="KW-0285">Flavoprotein</keyword>
<accession>A0A4R4VB85</accession>
<dbReference type="PANTHER" id="PTHR43014">
    <property type="entry name" value="MERCURIC REDUCTASE"/>
    <property type="match status" value="1"/>
</dbReference>
<organism evidence="14 15">
    <name type="scientific">Saccharopolyspora terrae</name>
    <dbReference type="NCBI Taxonomy" id="2530384"/>
    <lineage>
        <taxon>Bacteria</taxon>
        <taxon>Bacillati</taxon>
        <taxon>Actinomycetota</taxon>
        <taxon>Actinomycetes</taxon>
        <taxon>Pseudonocardiales</taxon>
        <taxon>Pseudonocardiaceae</taxon>
        <taxon>Saccharopolyspora</taxon>
    </lineage>
</organism>
<evidence type="ECO:0000259" key="13">
    <source>
        <dbReference type="Pfam" id="PF07992"/>
    </source>
</evidence>
<dbReference type="InterPro" id="IPR023753">
    <property type="entry name" value="FAD/NAD-binding_dom"/>
</dbReference>
<dbReference type="RefSeq" id="WP_132678040.1">
    <property type="nucleotide sequence ID" value="NZ_SMKS01000054.1"/>
</dbReference>
<evidence type="ECO:0000256" key="4">
    <source>
        <dbReference type="ARBA" id="ARBA00022857"/>
    </source>
</evidence>
<evidence type="ECO:0000256" key="6">
    <source>
        <dbReference type="ARBA" id="ARBA00023157"/>
    </source>
</evidence>
<feature type="binding site" evidence="9">
    <location>
        <position position="313"/>
    </location>
    <ligand>
        <name>FAD</name>
        <dbReference type="ChEBI" id="CHEBI:57692"/>
    </ligand>
</feature>
<feature type="active site" description="Proton acceptor" evidence="8">
    <location>
        <position position="448"/>
    </location>
</feature>
<dbReference type="AlphaFoldDB" id="A0A4R4VB85"/>
<dbReference type="InterPro" id="IPR036188">
    <property type="entry name" value="FAD/NAD-bd_sf"/>
</dbReference>
<protein>
    <submittedName>
        <fullName evidence="14">Mycothione reductase</fullName>
        <ecNumber evidence="14">1.8.1.15</ecNumber>
    </submittedName>
</protein>
<keyword evidence="6" id="KW-1015">Disulfide bond</keyword>
<comment type="similarity">
    <text evidence="1 11">Belongs to the class-I pyridine nucleotide-disulfide oxidoreductase family.</text>
</comment>
<evidence type="ECO:0000256" key="9">
    <source>
        <dbReference type="PIRSR" id="PIRSR000350-3"/>
    </source>
</evidence>
<evidence type="ECO:0000259" key="12">
    <source>
        <dbReference type="Pfam" id="PF02852"/>
    </source>
</evidence>
<evidence type="ECO:0000256" key="2">
    <source>
        <dbReference type="ARBA" id="ARBA00022630"/>
    </source>
</evidence>
<keyword evidence="9" id="KW-0520">NAD</keyword>
<keyword evidence="9" id="KW-0547">Nucleotide-binding</keyword>
<dbReference type="InterPro" id="IPR016156">
    <property type="entry name" value="FAD/NAD-linked_Rdtase_dimer_sf"/>
</dbReference>
<dbReference type="EC" id="1.8.1.15" evidence="14"/>
<proteinExistence type="inferred from homology"/>
<evidence type="ECO:0000256" key="1">
    <source>
        <dbReference type="ARBA" id="ARBA00007532"/>
    </source>
</evidence>
<evidence type="ECO:0000256" key="3">
    <source>
        <dbReference type="ARBA" id="ARBA00022827"/>
    </source>
</evidence>
<dbReference type="PRINTS" id="PR00368">
    <property type="entry name" value="FADPNR"/>
</dbReference>
<evidence type="ECO:0000313" key="14">
    <source>
        <dbReference type="EMBL" id="TDD02031.1"/>
    </source>
</evidence>
<evidence type="ECO:0000256" key="7">
    <source>
        <dbReference type="ARBA" id="ARBA00023284"/>
    </source>
</evidence>
<dbReference type="OrthoDB" id="4678789at2"/>
<comment type="caution">
    <text evidence="14">The sequence shown here is derived from an EMBL/GenBank/DDBJ whole genome shotgun (WGS) entry which is preliminary data.</text>
</comment>
<dbReference type="InterPro" id="IPR012999">
    <property type="entry name" value="Pyr_OxRdtase_I_AS"/>
</dbReference>
<dbReference type="GO" id="GO:0003955">
    <property type="term" value="F:NAD(P)H dehydrogenase (quinone) activity"/>
    <property type="evidence" value="ECO:0007669"/>
    <property type="project" value="TreeGrafter"/>
</dbReference>
<feature type="binding site" evidence="9">
    <location>
        <position position="53"/>
    </location>
    <ligand>
        <name>FAD</name>
        <dbReference type="ChEBI" id="CHEBI:57692"/>
    </ligand>
</feature>
<name>A0A4R4VB85_9PSEU</name>
<comment type="cofactor">
    <cofactor evidence="9">
        <name>FAD</name>
        <dbReference type="ChEBI" id="CHEBI:57692"/>
    </cofactor>
    <text evidence="9">Binds 1 FAD per subunit.</text>
</comment>
<evidence type="ECO:0000256" key="10">
    <source>
        <dbReference type="PIRSR" id="PIRSR000350-4"/>
    </source>
</evidence>
<dbReference type="Proteomes" id="UP000295674">
    <property type="component" value="Unassembled WGS sequence"/>
</dbReference>
<dbReference type="Pfam" id="PF02852">
    <property type="entry name" value="Pyr_redox_dim"/>
    <property type="match status" value="1"/>
</dbReference>
<dbReference type="PIRSF" id="PIRSF000350">
    <property type="entry name" value="Mercury_reductase_MerA"/>
    <property type="match status" value="1"/>
</dbReference>
<dbReference type="Pfam" id="PF07992">
    <property type="entry name" value="Pyr_redox_2"/>
    <property type="match status" value="1"/>
</dbReference>
<evidence type="ECO:0000256" key="5">
    <source>
        <dbReference type="ARBA" id="ARBA00023002"/>
    </source>
</evidence>
<feature type="domain" description="FAD/NAD(P)-binding" evidence="13">
    <location>
        <begin position="4"/>
        <end position="324"/>
    </location>
</feature>
<feature type="domain" description="Pyridine nucleotide-disulphide oxidoreductase dimerisation" evidence="12">
    <location>
        <begin position="349"/>
        <end position="458"/>
    </location>
</feature>
<evidence type="ECO:0000256" key="11">
    <source>
        <dbReference type="RuleBase" id="RU003691"/>
    </source>
</evidence>
<evidence type="ECO:0000256" key="8">
    <source>
        <dbReference type="PIRSR" id="PIRSR000350-2"/>
    </source>
</evidence>
<dbReference type="PROSITE" id="PS00076">
    <property type="entry name" value="PYRIDINE_REDOX_1"/>
    <property type="match status" value="1"/>
</dbReference>
<feature type="binding site" evidence="9">
    <location>
        <position position="272"/>
    </location>
    <ligand>
        <name>NAD(+)</name>
        <dbReference type="ChEBI" id="CHEBI:57540"/>
    </ligand>
</feature>
<reference evidence="14 15" key="1">
    <citation type="submission" date="2019-03" db="EMBL/GenBank/DDBJ databases">
        <title>Draft genome sequences of novel Actinobacteria.</title>
        <authorList>
            <person name="Sahin N."/>
            <person name="Ay H."/>
            <person name="Saygin H."/>
        </authorList>
    </citation>
    <scope>NUCLEOTIDE SEQUENCE [LARGE SCALE GENOMIC DNA]</scope>
    <source>
        <strain evidence="14 15">16K309</strain>
    </source>
</reference>
<keyword evidence="15" id="KW-1185">Reference proteome</keyword>
<dbReference type="GO" id="GO:0050660">
    <property type="term" value="F:flavin adenine dinucleotide binding"/>
    <property type="evidence" value="ECO:0007669"/>
    <property type="project" value="TreeGrafter"/>
</dbReference>
<keyword evidence="5 11" id="KW-0560">Oxidoreductase</keyword>
<dbReference type="InterPro" id="IPR001100">
    <property type="entry name" value="Pyr_nuc-diS_OxRdtase"/>
</dbReference>
<dbReference type="Gene3D" id="3.50.50.60">
    <property type="entry name" value="FAD/NAD(P)-binding domain"/>
    <property type="match status" value="2"/>
</dbReference>
<dbReference type="SUPFAM" id="SSF51905">
    <property type="entry name" value="FAD/NAD(P)-binding domain"/>
    <property type="match status" value="1"/>
</dbReference>
<sequence length="465" mass="49961">MRHFDLVIIGSGSGNSIIDDRFADWNVAIVEKGIGPNDAYGGTCLNVGCIPTKMFVHTADVAGAPEAGAGLGVDLERHGVRWPEIRDRIFGRIDPISEGGRRYRAEGSPNVTLLTGEAAFTDVKQLTVQTADGAETITADRFVVAAGGRPVIPEIPGLDQVEVHTSDTVMRLDELPRRVIIMGTGFIGAEFAHVFSSLGVEVTMIGRSGKVLRAEDTDVAARFTEIAARRWDLRLNRKVVSAEKTGDAIRLNLEGPDGAESVEAEKLLVAVGRTPNADLIDAATGGLELTDEGKIAVDDTQRASVEGVWALGDISSDHELKHVANHETRVVQHNLLHPEAPISSDHRFVPHAVFSGPQIAAVGLTEQQAQQRGVEYVTSTQDYAGIAYGWAMEDTTGFAKLLADPNTGQLIGAHIIGPQAPTLLQPIIQAMHFGLDARSMARGQYWIHPAMPELLENALLNLPLN</sequence>
<dbReference type="EMBL" id="SMKS01000054">
    <property type="protein sequence ID" value="TDD02031.1"/>
    <property type="molecule type" value="Genomic_DNA"/>
</dbReference>
<dbReference type="Gene3D" id="3.30.390.30">
    <property type="match status" value="1"/>
</dbReference>
<dbReference type="NCBIfam" id="NF005884">
    <property type="entry name" value="PRK07846.1"/>
    <property type="match status" value="1"/>
</dbReference>
<keyword evidence="7 11" id="KW-0676">Redox-active center</keyword>
<dbReference type="SUPFAM" id="SSF55424">
    <property type="entry name" value="FAD/NAD-linked reductases, dimerisation (C-terminal) domain"/>
    <property type="match status" value="1"/>
</dbReference>
<feature type="disulfide bond" description="Redox-active" evidence="10">
    <location>
        <begin position="44"/>
        <end position="49"/>
    </location>
</feature>
<keyword evidence="3 9" id="KW-0274">FAD</keyword>
<keyword evidence="4" id="KW-0521">NADP</keyword>
<dbReference type="GO" id="GO:0050627">
    <property type="term" value="F:mycothione reductase [NAD(P)H] activity"/>
    <property type="evidence" value="ECO:0007669"/>
    <property type="project" value="UniProtKB-EC"/>
</dbReference>
<gene>
    <name evidence="14" type="ORF">E1181_23930</name>
</gene>
<evidence type="ECO:0000313" key="15">
    <source>
        <dbReference type="Proteomes" id="UP000295674"/>
    </source>
</evidence>
<feature type="binding site" evidence="9">
    <location>
        <begin position="183"/>
        <end position="190"/>
    </location>
    <ligand>
        <name>NAD(+)</name>
        <dbReference type="ChEBI" id="CHEBI:57540"/>
    </ligand>
</feature>
<dbReference type="PANTHER" id="PTHR43014:SF4">
    <property type="entry name" value="PYRIDINE NUCLEOTIDE-DISULFIDE OXIDOREDUCTASE RCLA-RELATED"/>
    <property type="match status" value="1"/>
</dbReference>
<dbReference type="InterPro" id="IPR004099">
    <property type="entry name" value="Pyr_nucl-diS_OxRdtase_dimer"/>
</dbReference>